<dbReference type="SUPFAM" id="SSF102712">
    <property type="entry name" value="JAB1/MPN domain"/>
    <property type="match status" value="1"/>
</dbReference>
<evidence type="ECO:0000256" key="5">
    <source>
        <dbReference type="ARBA" id="ARBA00022833"/>
    </source>
</evidence>
<evidence type="ECO:0000313" key="8">
    <source>
        <dbReference type="EMBL" id="HIZ24152.1"/>
    </source>
</evidence>
<evidence type="ECO:0000313" key="9">
    <source>
        <dbReference type="Proteomes" id="UP000824044"/>
    </source>
</evidence>
<organism evidence="8 9">
    <name type="scientific">Candidatus Gallimonas intestinigallinarum</name>
    <dbReference type="NCBI Taxonomy" id="2838604"/>
    <lineage>
        <taxon>Bacteria</taxon>
        <taxon>Bacillati</taxon>
        <taxon>Bacillota</taxon>
        <taxon>Clostridia</taxon>
        <taxon>Candidatus Gallimonas</taxon>
    </lineage>
</organism>
<dbReference type="PANTHER" id="PTHR30471">
    <property type="entry name" value="DNA REPAIR PROTEIN RADC"/>
    <property type="match status" value="1"/>
</dbReference>
<dbReference type="PROSITE" id="PS50249">
    <property type="entry name" value="MPN"/>
    <property type="match status" value="1"/>
</dbReference>
<dbReference type="InterPro" id="IPR010994">
    <property type="entry name" value="RuvA_2-like"/>
</dbReference>
<dbReference type="Pfam" id="PF20582">
    <property type="entry name" value="UPF0758_N"/>
    <property type="match status" value="1"/>
</dbReference>
<keyword evidence="6" id="KW-0482">Metalloprotease</keyword>
<dbReference type="InterPro" id="IPR046778">
    <property type="entry name" value="UPF0758_N"/>
</dbReference>
<reference evidence="8" key="2">
    <citation type="submission" date="2021-04" db="EMBL/GenBank/DDBJ databases">
        <authorList>
            <person name="Gilroy R."/>
        </authorList>
    </citation>
    <scope>NUCLEOTIDE SEQUENCE</scope>
    <source>
        <strain evidence="8">CHK33-5263</strain>
    </source>
</reference>
<evidence type="ECO:0000256" key="6">
    <source>
        <dbReference type="ARBA" id="ARBA00023049"/>
    </source>
</evidence>
<gene>
    <name evidence="8" type="ORF">H9812_01565</name>
</gene>
<dbReference type="InterPro" id="IPR001405">
    <property type="entry name" value="UPF0758"/>
</dbReference>
<dbReference type="InterPro" id="IPR025657">
    <property type="entry name" value="RadC_JAB"/>
</dbReference>
<evidence type="ECO:0000256" key="4">
    <source>
        <dbReference type="ARBA" id="ARBA00022801"/>
    </source>
</evidence>
<dbReference type="Gene3D" id="3.40.140.10">
    <property type="entry name" value="Cytidine Deaminase, domain 2"/>
    <property type="match status" value="1"/>
</dbReference>
<keyword evidence="4" id="KW-0378">Hydrolase</keyword>
<dbReference type="GO" id="GO:0006508">
    <property type="term" value="P:proteolysis"/>
    <property type="evidence" value="ECO:0007669"/>
    <property type="project" value="UniProtKB-KW"/>
</dbReference>
<reference evidence="8" key="1">
    <citation type="journal article" date="2021" name="PeerJ">
        <title>Extensive microbial diversity within the chicken gut microbiome revealed by metagenomics and culture.</title>
        <authorList>
            <person name="Gilroy R."/>
            <person name="Ravi A."/>
            <person name="Getino M."/>
            <person name="Pursley I."/>
            <person name="Horton D.L."/>
            <person name="Alikhan N.F."/>
            <person name="Baker D."/>
            <person name="Gharbi K."/>
            <person name="Hall N."/>
            <person name="Watson M."/>
            <person name="Adriaenssens E.M."/>
            <person name="Foster-Nyarko E."/>
            <person name="Jarju S."/>
            <person name="Secka A."/>
            <person name="Antonio M."/>
            <person name="Oren A."/>
            <person name="Chaudhuri R.R."/>
            <person name="La Ragione R."/>
            <person name="Hildebrand F."/>
            <person name="Pallen M.J."/>
        </authorList>
    </citation>
    <scope>NUCLEOTIDE SEQUENCE</scope>
    <source>
        <strain evidence="8">CHK33-5263</strain>
    </source>
</reference>
<keyword evidence="3" id="KW-0479">Metal-binding</keyword>
<comment type="similarity">
    <text evidence="1">Belongs to the UPF0758 family.</text>
</comment>
<dbReference type="GO" id="GO:0046872">
    <property type="term" value="F:metal ion binding"/>
    <property type="evidence" value="ECO:0007669"/>
    <property type="project" value="UniProtKB-KW"/>
</dbReference>
<proteinExistence type="inferred from homology"/>
<dbReference type="Pfam" id="PF04002">
    <property type="entry name" value="RadC"/>
    <property type="match status" value="1"/>
</dbReference>
<sequence length="230" mass="26010">MLQRLEDAEHLQDHELLEILLFNAIPRKNTNPLAHELLAEFVSLDGLMRASYEELLNVQGIGKETAAYLRCIAILCERLKKREDPLPRLFNVRDFSGFLFERLAPLKEEVIELFALDAQQHIIAEKRFTVCATDRAALEPEAVNQFLAVRKPAGLVVAHNHPAAPAHPSAADDKFTAQMQVVCSMNNVRFYDHIIVGTDGTYSYFLVGRMEEIRRAFDLNAIVGGKILRD</sequence>
<keyword evidence="5" id="KW-0862">Zinc</keyword>
<evidence type="ECO:0000256" key="1">
    <source>
        <dbReference type="ARBA" id="ARBA00010243"/>
    </source>
</evidence>
<evidence type="ECO:0000256" key="2">
    <source>
        <dbReference type="ARBA" id="ARBA00022670"/>
    </source>
</evidence>
<comment type="caution">
    <text evidence="8">The sequence shown here is derived from an EMBL/GenBank/DDBJ whole genome shotgun (WGS) entry which is preliminary data.</text>
</comment>
<dbReference type="PANTHER" id="PTHR30471:SF3">
    <property type="entry name" value="UPF0758 PROTEIN YEES-RELATED"/>
    <property type="match status" value="1"/>
</dbReference>
<evidence type="ECO:0000259" key="7">
    <source>
        <dbReference type="PROSITE" id="PS50249"/>
    </source>
</evidence>
<protein>
    <recommendedName>
        <fullName evidence="7">MPN domain-containing protein</fullName>
    </recommendedName>
</protein>
<dbReference type="EMBL" id="DXBS01000036">
    <property type="protein sequence ID" value="HIZ24152.1"/>
    <property type="molecule type" value="Genomic_DNA"/>
</dbReference>
<dbReference type="Gene3D" id="1.10.150.20">
    <property type="entry name" value="5' to 3' exonuclease, C-terminal subdomain"/>
    <property type="match status" value="1"/>
</dbReference>
<keyword evidence="2" id="KW-0645">Protease</keyword>
<dbReference type="Proteomes" id="UP000824044">
    <property type="component" value="Unassembled WGS sequence"/>
</dbReference>
<name>A0A9D2IVN0_9FIRM</name>
<dbReference type="AlphaFoldDB" id="A0A9D2IVN0"/>
<evidence type="ECO:0000256" key="3">
    <source>
        <dbReference type="ARBA" id="ARBA00022723"/>
    </source>
</evidence>
<accession>A0A9D2IVN0</accession>
<dbReference type="GO" id="GO:0008237">
    <property type="term" value="F:metallopeptidase activity"/>
    <property type="evidence" value="ECO:0007669"/>
    <property type="project" value="UniProtKB-KW"/>
</dbReference>
<dbReference type="SUPFAM" id="SSF47781">
    <property type="entry name" value="RuvA domain 2-like"/>
    <property type="match status" value="1"/>
</dbReference>
<dbReference type="InterPro" id="IPR037518">
    <property type="entry name" value="MPN"/>
</dbReference>
<feature type="domain" description="MPN" evidence="7">
    <location>
        <begin position="88"/>
        <end position="210"/>
    </location>
</feature>